<keyword evidence="14" id="KW-1185">Reference proteome</keyword>
<keyword evidence="6" id="KW-0694">RNA-binding</keyword>
<proteinExistence type="predicted"/>
<dbReference type="InterPro" id="IPR014014">
    <property type="entry name" value="RNA_helicase_DEAD_Q_motif"/>
</dbReference>
<evidence type="ECO:0000259" key="10">
    <source>
        <dbReference type="PROSITE" id="PS51192"/>
    </source>
</evidence>
<accession>L8H357</accession>
<evidence type="ECO:0000256" key="2">
    <source>
        <dbReference type="ARBA" id="ARBA00022741"/>
    </source>
</evidence>
<dbReference type="OMA" id="DFKNLCM"/>
<feature type="short sequence motif" description="Q motif" evidence="8">
    <location>
        <begin position="80"/>
        <end position="108"/>
    </location>
</feature>
<dbReference type="InterPro" id="IPR014001">
    <property type="entry name" value="Helicase_ATP-bd"/>
</dbReference>
<evidence type="ECO:0000256" key="4">
    <source>
        <dbReference type="ARBA" id="ARBA00022806"/>
    </source>
</evidence>
<dbReference type="CDD" id="cd17963">
    <property type="entry name" value="DEADc_DDX19_DDX25"/>
    <property type="match status" value="1"/>
</dbReference>
<dbReference type="RefSeq" id="XP_004341759.1">
    <property type="nucleotide sequence ID" value="XM_004341711.1"/>
</dbReference>
<feature type="domain" description="Helicase C-terminal" evidence="11">
    <location>
        <begin position="312"/>
        <end position="463"/>
    </location>
</feature>
<dbReference type="GO" id="GO:0005524">
    <property type="term" value="F:ATP binding"/>
    <property type="evidence" value="ECO:0007669"/>
    <property type="project" value="UniProtKB-KW"/>
</dbReference>
<dbReference type="GO" id="GO:0016787">
    <property type="term" value="F:hydrolase activity"/>
    <property type="evidence" value="ECO:0007669"/>
    <property type="project" value="UniProtKB-KW"/>
</dbReference>
<dbReference type="GO" id="GO:0003723">
    <property type="term" value="F:RNA binding"/>
    <property type="evidence" value="ECO:0007669"/>
    <property type="project" value="UniProtKB-KW"/>
</dbReference>
<feature type="region of interest" description="Disordered" evidence="9">
    <location>
        <begin position="1"/>
        <end position="50"/>
    </location>
</feature>
<evidence type="ECO:0000259" key="12">
    <source>
        <dbReference type="PROSITE" id="PS51195"/>
    </source>
</evidence>
<dbReference type="EMBL" id="KB007932">
    <property type="protein sequence ID" value="ELR19667.1"/>
    <property type="molecule type" value="Genomic_DNA"/>
</dbReference>
<evidence type="ECO:0000313" key="14">
    <source>
        <dbReference type="Proteomes" id="UP000011083"/>
    </source>
</evidence>
<keyword evidence="5" id="KW-0067">ATP-binding</keyword>
<dbReference type="Pfam" id="PF00271">
    <property type="entry name" value="Helicase_C"/>
    <property type="match status" value="1"/>
</dbReference>
<dbReference type="PROSITE" id="PS51194">
    <property type="entry name" value="HELICASE_CTER"/>
    <property type="match status" value="1"/>
</dbReference>
<feature type="domain" description="Helicase ATP-binding" evidence="10">
    <location>
        <begin position="115"/>
        <end position="283"/>
    </location>
</feature>
<evidence type="ECO:0000256" key="1">
    <source>
        <dbReference type="ARBA" id="ARBA00012552"/>
    </source>
</evidence>
<dbReference type="InterPro" id="IPR027417">
    <property type="entry name" value="P-loop_NTPase"/>
</dbReference>
<dbReference type="GeneID" id="14920492"/>
<dbReference type="PANTHER" id="PTHR47958">
    <property type="entry name" value="ATP-DEPENDENT RNA HELICASE DBP3"/>
    <property type="match status" value="1"/>
</dbReference>
<dbReference type="PROSITE" id="PS51195">
    <property type="entry name" value="Q_MOTIF"/>
    <property type="match status" value="1"/>
</dbReference>
<evidence type="ECO:0000256" key="5">
    <source>
        <dbReference type="ARBA" id="ARBA00022840"/>
    </source>
</evidence>
<dbReference type="GO" id="GO:0003724">
    <property type="term" value="F:RNA helicase activity"/>
    <property type="evidence" value="ECO:0007669"/>
    <property type="project" value="UniProtKB-EC"/>
</dbReference>
<dbReference type="SMART" id="SM00487">
    <property type="entry name" value="DEXDc"/>
    <property type="match status" value="1"/>
</dbReference>
<dbReference type="AlphaFoldDB" id="L8H357"/>
<evidence type="ECO:0000313" key="13">
    <source>
        <dbReference type="EMBL" id="ELR19667.1"/>
    </source>
</evidence>
<dbReference type="CDD" id="cd18787">
    <property type="entry name" value="SF2_C_DEAD"/>
    <property type="match status" value="1"/>
</dbReference>
<evidence type="ECO:0000259" key="11">
    <source>
        <dbReference type="PROSITE" id="PS51194"/>
    </source>
</evidence>
<dbReference type="SUPFAM" id="SSF52540">
    <property type="entry name" value="P-loop containing nucleoside triphosphate hydrolases"/>
    <property type="match status" value="1"/>
</dbReference>
<dbReference type="Pfam" id="PF00270">
    <property type="entry name" value="DEAD"/>
    <property type="match status" value="1"/>
</dbReference>
<dbReference type="Proteomes" id="UP000011083">
    <property type="component" value="Unassembled WGS sequence"/>
</dbReference>
<dbReference type="EC" id="3.6.4.13" evidence="1"/>
<keyword evidence="4 13" id="KW-0347">Helicase</keyword>
<dbReference type="SMART" id="SM00490">
    <property type="entry name" value="HELICc"/>
    <property type="match status" value="1"/>
</dbReference>
<name>L8H357_ACACF</name>
<gene>
    <name evidence="13" type="ORF">ACA1_199490</name>
</gene>
<evidence type="ECO:0000256" key="9">
    <source>
        <dbReference type="SAM" id="MobiDB-lite"/>
    </source>
</evidence>
<organism evidence="13 14">
    <name type="scientific">Acanthamoeba castellanii (strain ATCC 30010 / Neff)</name>
    <dbReference type="NCBI Taxonomy" id="1257118"/>
    <lineage>
        <taxon>Eukaryota</taxon>
        <taxon>Amoebozoa</taxon>
        <taxon>Discosea</taxon>
        <taxon>Longamoebia</taxon>
        <taxon>Centramoebida</taxon>
        <taxon>Acanthamoebidae</taxon>
        <taxon>Acanthamoeba</taxon>
    </lineage>
</organism>
<dbReference type="OrthoDB" id="10265785at2759"/>
<comment type="catalytic activity">
    <reaction evidence="7">
        <text>ATP + H2O = ADP + phosphate + H(+)</text>
        <dbReference type="Rhea" id="RHEA:13065"/>
        <dbReference type="ChEBI" id="CHEBI:15377"/>
        <dbReference type="ChEBI" id="CHEBI:15378"/>
        <dbReference type="ChEBI" id="CHEBI:30616"/>
        <dbReference type="ChEBI" id="CHEBI:43474"/>
        <dbReference type="ChEBI" id="CHEBI:456216"/>
        <dbReference type="EC" id="3.6.4.13"/>
    </reaction>
</comment>
<dbReference type="Gene3D" id="3.40.50.300">
    <property type="entry name" value="P-loop containing nucleotide triphosphate hydrolases"/>
    <property type="match status" value="2"/>
</dbReference>
<feature type="domain" description="DEAD-box RNA helicase Q" evidence="12">
    <location>
        <begin position="80"/>
        <end position="108"/>
    </location>
</feature>
<reference evidence="13 14" key="1">
    <citation type="journal article" date="2013" name="Genome Biol.">
        <title>Genome of Acanthamoeba castellanii highlights extensive lateral gene transfer and early evolution of tyrosine kinase signaling.</title>
        <authorList>
            <person name="Clarke M."/>
            <person name="Lohan A.J."/>
            <person name="Liu B."/>
            <person name="Lagkouvardos I."/>
            <person name="Roy S."/>
            <person name="Zafar N."/>
            <person name="Bertelli C."/>
            <person name="Schilde C."/>
            <person name="Kianianmomeni A."/>
            <person name="Burglin T.R."/>
            <person name="Frech C."/>
            <person name="Turcotte B."/>
            <person name="Kopec K.O."/>
            <person name="Synnott J.M."/>
            <person name="Choo C."/>
            <person name="Paponov I."/>
            <person name="Finkler A."/>
            <person name="Soon Heng Tan C."/>
            <person name="Hutchins A.P."/>
            <person name="Weinmeier T."/>
            <person name="Rattei T."/>
            <person name="Chu J.S."/>
            <person name="Gimenez G."/>
            <person name="Irimia M."/>
            <person name="Rigden D.J."/>
            <person name="Fitzpatrick D.A."/>
            <person name="Lorenzo-Morales J."/>
            <person name="Bateman A."/>
            <person name="Chiu C.H."/>
            <person name="Tang P."/>
            <person name="Hegemann P."/>
            <person name="Fromm H."/>
            <person name="Raoult D."/>
            <person name="Greub G."/>
            <person name="Miranda-Saavedra D."/>
            <person name="Chen N."/>
            <person name="Nash P."/>
            <person name="Ginger M.L."/>
            <person name="Horn M."/>
            <person name="Schaap P."/>
            <person name="Caler L."/>
            <person name="Loftus B."/>
        </authorList>
    </citation>
    <scope>NUCLEOTIDE SEQUENCE [LARGE SCALE GENOMIC DNA]</scope>
    <source>
        <strain evidence="13 14">Neff</strain>
    </source>
</reference>
<keyword evidence="3" id="KW-0378">Hydrolase</keyword>
<dbReference type="VEuPathDB" id="AmoebaDB:ACA1_199490"/>
<dbReference type="FunFam" id="3.40.50.300:FF:000849">
    <property type="entry name" value="ATP-dependent RNA helicase DBP5"/>
    <property type="match status" value="1"/>
</dbReference>
<dbReference type="KEGG" id="acan:ACA1_199490"/>
<feature type="compositionally biased region" description="Low complexity" evidence="9">
    <location>
        <begin position="1"/>
        <end position="31"/>
    </location>
</feature>
<dbReference type="InterPro" id="IPR011545">
    <property type="entry name" value="DEAD/DEAH_box_helicase_dom"/>
</dbReference>
<dbReference type="STRING" id="1257118.L8H357"/>
<evidence type="ECO:0000256" key="6">
    <source>
        <dbReference type="ARBA" id="ARBA00022884"/>
    </source>
</evidence>
<evidence type="ECO:0000256" key="8">
    <source>
        <dbReference type="PROSITE-ProRule" id="PRU00552"/>
    </source>
</evidence>
<protein>
    <recommendedName>
        <fullName evidence="1">RNA helicase</fullName>
        <ecNumber evidence="1">3.6.4.13</ecNumber>
    </recommendedName>
</protein>
<dbReference type="PROSITE" id="PS51192">
    <property type="entry name" value="HELICASE_ATP_BIND_1"/>
    <property type="match status" value="1"/>
</dbReference>
<evidence type="ECO:0000256" key="3">
    <source>
        <dbReference type="ARBA" id="ARBA00022801"/>
    </source>
</evidence>
<keyword evidence="2" id="KW-0547">Nucleotide-binding</keyword>
<sequence>METPVATVPTTEASAAAPASDAAAQVPAPAAEPKKDWSDLAEEEDEEKTPIKISGLAPEDTDAKLVIDQSNPDSPLYSVGSFEDLKLRPELLQGVYAMGFNKPSKIQETALPLILGTYGQAQNLIAQSQSGTGKTAAFSLGMLSRVDESKKVTQCLCICPARELARQLFEVITEMGKFTNIKTFLAVKDVPKMSQGSFPYQIVVGTPGKITDLVKARVINMREIKIFVLDEADAMLDQQGLKDQTMRVHAMLPRQCQVLLFSATYDEEVTAFALKTVPQPRTTMRLEKSQLTVDKIAQFYLPCKTDENKFTILSDIYAYLTIGQSIIFCQRKDTAEMLARNMKAAGHTVSLLHGNLDTKERDAVIDEYRFGKTRVLITTNVLARGIDILQITLVINYDVPVDRTGRADYATYLHRIGRSGRFGRSGIALNFVSDQRSLNTLKDIERYFGKPIAEFPLDDLPKLDAMLRELS</sequence>
<evidence type="ECO:0000256" key="7">
    <source>
        <dbReference type="ARBA" id="ARBA00047984"/>
    </source>
</evidence>
<dbReference type="InterPro" id="IPR001650">
    <property type="entry name" value="Helicase_C-like"/>
</dbReference>